<gene>
    <name evidence="1" type="ORF">EDD18DRAFT_204414</name>
</gene>
<accession>A0AA39UP36</accession>
<organism evidence="1 2">
    <name type="scientific">Armillaria luteobubalina</name>
    <dbReference type="NCBI Taxonomy" id="153913"/>
    <lineage>
        <taxon>Eukaryota</taxon>
        <taxon>Fungi</taxon>
        <taxon>Dikarya</taxon>
        <taxon>Basidiomycota</taxon>
        <taxon>Agaricomycotina</taxon>
        <taxon>Agaricomycetes</taxon>
        <taxon>Agaricomycetidae</taxon>
        <taxon>Agaricales</taxon>
        <taxon>Marasmiineae</taxon>
        <taxon>Physalacriaceae</taxon>
        <taxon>Armillaria</taxon>
    </lineage>
</organism>
<protein>
    <recommendedName>
        <fullName evidence="3">F-box domain-containing protein</fullName>
    </recommendedName>
</protein>
<dbReference type="AlphaFoldDB" id="A0AA39UP36"/>
<keyword evidence="2" id="KW-1185">Reference proteome</keyword>
<name>A0AA39UP36_9AGAR</name>
<sequence>MTSVICNHCGLVNAFLLPPNPSCSGLVSELLRGSRSLLDVDRAFIDTEITKLQELKARYDDKLQEIQLRRLIVLEQLENHESIYAPIRRLPRDILIEIFRWVWDAWPAVDPNESGLSEECDSLDVTGPLWVLSRVCGFWRDTLYACPASWAWYVVVRPPFPKHAREILRNYLDRTGDHILSLRVSCKGIDLTKEG</sequence>
<evidence type="ECO:0000313" key="1">
    <source>
        <dbReference type="EMBL" id="KAK0496378.1"/>
    </source>
</evidence>
<dbReference type="Proteomes" id="UP001175228">
    <property type="component" value="Unassembled WGS sequence"/>
</dbReference>
<evidence type="ECO:0000313" key="2">
    <source>
        <dbReference type="Proteomes" id="UP001175228"/>
    </source>
</evidence>
<dbReference type="EMBL" id="JAUEPU010000015">
    <property type="protein sequence ID" value="KAK0496378.1"/>
    <property type="molecule type" value="Genomic_DNA"/>
</dbReference>
<reference evidence="1" key="1">
    <citation type="submission" date="2023-06" db="EMBL/GenBank/DDBJ databases">
        <authorList>
            <consortium name="Lawrence Berkeley National Laboratory"/>
            <person name="Ahrendt S."/>
            <person name="Sahu N."/>
            <person name="Indic B."/>
            <person name="Wong-Bajracharya J."/>
            <person name="Merenyi Z."/>
            <person name="Ke H.-M."/>
            <person name="Monk M."/>
            <person name="Kocsube S."/>
            <person name="Drula E."/>
            <person name="Lipzen A."/>
            <person name="Balint B."/>
            <person name="Henrissat B."/>
            <person name="Andreopoulos B."/>
            <person name="Martin F.M."/>
            <person name="Harder C.B."/>
            <person name="Rigling D."/>
            <person name="Ford K.L."/>
            <person name="Foster G.D."/>
            <person name="Pangilinan J."/>
            <person name="Papanicolaou A."/>
            <person name="Barry K."/>
            <person name="LaButti K."/>
            <person name="Viragh M."/>
            <person name="Koriabine M."/>
            <person name="Yan M."/>
            <person name="Riley R."/>
            <person name="Champramary S."/>
            <person name="Plett K.L."/>
            <person name="Tsai I.J."/>
            <person name="Slot J."/>
            <person name="Sipos G."/>
            <person name="Plett J."/>
            <person name="Nagy L.G."/>
            <person name="Grigoriev I.V."/>
        </authorList>
    </citation>
    <scope>NUCLEOTIDE SEQUENCE</scope>
    <source>
        <strain evidence="1">HWK02</strain>
    </source>
</reference>
<evidence type="ECO:0008006" key="3">
    <source>
        <dbReference type="Google" id="ProtNLM"/>
    </source>
</evidence>
<comment type="caution">
    <text evidence="1">The sequence shown here is derived from an EMBL/GenBank/DDBJ whole genome shotgun (WGS) entry which is preliminary data.</text>
</comment>
<proteinExistence type="predicted"/>